<name>A0A5B6UT62_9ROSI</name>
<sequence>MLVTAPKHKVDVLKPKKFMGMRSARYVDNFLWGMEKYFCAKGIMNDATMVNIVAVYFTNVALLWYHCKSTDERQSGTVIETWEEFQSGFKVQFYLEYVEDDARAKLRRLTQQGIIRGYNVEGLKRRAIVGETIRKWDRPQRSMLSTIVKKDEAEPNEEKMLRLGSMIFNPAKVKRVDTGASDLFIKVQIVGVPQGLELQISEWKGKEDFEVLLAIKLAEDVHSGKNIDSVDRVSVAKTPLEMLKV</sequence>
<dbReference type="AlphaFoldDB" id="A0A5B6UT62"/>
<dbReference type="Pfam" id="PF03732">
    <property type="entry name" value="Retrotrans_gag"/>
    <property type="match status" value="1"/>
</dbReference>
<reference evidence="3" key="1">
    <citation type="journal article" date="2019" name="Plant Biotechnol. J.">
        <title>Genome sequencing of the Australian wild diploid species Gossypium australe highlights disease resistance and delayed gland morphogenesis.</title>
        <authorList>
            <person name="Cai Y."/>
            <person name="Cai X."/>
            <person name="Wang Q."/>
            <person name="Wang P."/>
            <person name="Zhang Y."/>
            <person name="Cai C."/>
            <person name="Xu Y."/>
            <person name="Wang K."/>
            <person name="Zhou Z."/>
            <person name="Wang C."/>
            <person name="Geng S."/>
            <person name="Li B."/>
            <person name="Dong Q."/>
            <person name="Hou Y."/>
            <person name="Wang H."/>
            <person name="Ai P."/>
            <person name="Liu Z."/>
            <person name="Yi F."/>
            <person name="Sun M."/>
            <person name="An G."/>
            <person name="Cheng J."/>
            <person name="Zhang Y."/>
            <person name="Shi Q."/>
            <person name="Xie Y."/>
            <person name="Shi X."/>
            <person name="Chang Y."/>
            <person name="Huang F."/>
            <person name="Chen Y."/>
            <person name="Hong S."/>
            <person name="Mi L."/>
            <person name="Sun Q."/>
            <person name="Zhang L."/>
            <person name="Zhou B."/>
            <person name="Peng R."/>
            <person name="Zhang X."/>
            <person name="Liu F."/>
        </authorList>
    </citation>
    <scope>NUCLEOTIDE SEQUENCE [LARGE SCALE GENOMIC DNA]</scope>
    <source>
        <strain evidence="3">cv. PA1801</strain>
    </source>
</reference>
<dbReference type="Proteomes" id="UP000325315">
    <property type="component" value="Unassembled WGS sequence"/>
</dbReference>
<accession>A0A5B6UT62</accession>
<keyword evidence="3" id="KW-1185">Reference proteome</keyword>
<feature type="domain" description="Retrotransposon gag" evidence="1">
    <location>
        <begin position="52"/>
        <end position="118"/>
    </location>
</feature>
<evidence type="ECO:0000313" key="2">
    <source>
        <dbReference type="EMBL" id="KAA3461250.1"/>
    </source>
</evidence>
<dbReference type="InterPro" id="IPR005162">
    <property type="entry name" value="Retrotrans_gag_dom"/>
</dbReference>
<organism evidence="2 3">
    <name type="scientific">Gossypium australe</name>
    <dbReference type="NCBI Taxonomy" id="47621"/>
    <lineage>
        <taxon>Eukaryota</taxon>
        <taxon>Viridiplantae</taxon>
        <taxon>Streptophyta</taxon>
        <taxon>Embryophyta</taxon>
        <taxon>Tracheophyta</taxon>
        <taxon>Spermatophyta</taxon>
        <taxon>Magnoliopsida</taxon>
        <taxon>eudicotyledons</taxon>
        <taxon>Gunneridae</taxon>
        <taxon>Pentapetalae</taxon>
        <taxon>rosids</taxon>
        <taxon>malvids</taxon>
        <taxon>Malvales</taxon>
        <taxon>Malvaceae</taxon>
        <taxon>Malvoideae</taxon>
        <taxon>Gossypium</taxon>
    </lineage>
</organism>
<keyword evidence="2" id="KW-0695">RNA-directed DNA polymerase</keyword>
<dbReference type="EMBL" id="SMMG02000009">
    <property type="protein sequence ID" value="KAA3461250.1"/>
    <property type="molecule type" value="Genomic_DNA"/>
</dbReference>
<dbReference type="GO" id="GO:0003964">
    <property type="term" value="F:RNA-directed DNA polymerase activity"/>
    <property type="evidence" value="ECO:0007669"/>
    <property type="project" value="UniProtKB-KW"/>
</dbReference>
<evidence type="ECO:0000259" key="1">
    <source>
        <dbReference type="Pfam" id="PF03732"/>
    </source>
</evidence>
<comment type="caution">
    <text evidence="2">The sequence shown here is derived from an EMBL/GenBank/DDBJ whole genome shotgun (WGS) entry which is preliminary data.</text>
</comment>
<proteinExistence type="predicted"/>
<gene>
    <name evidence="2" type="ORF">EPI10_027834</name>
</gene>
<evidence type="ECO:0000313" key="3">
    <source>
        <dbReference type="Proteomes" id="UP000325315"/>
    </source>
</evidence>
<keyword evidence="2" id="KW-0548">Nucleotidyltransferase</keyword>
<dbReference type="OrthoDB" id="998368at2759"/>
<protein>
    <submittedName>
        <fullName evidence="2">Reverse transcriptase</fullName>
    </submittedName>
</protein>
<keyword evidence="2" id="KW-0808">Transferase</keyword>